<accession>A0A6A5WQ61</accession>
<dbReference type="AlphaFoldDB" id="A0A6A5WQ61"/>
<evidence type="ECO:0000313" key="2">
    <source>
        <dbReference type="Proteomes" id="UP000799779"/>
    </source>
</evidence>
<protein>
    <submittedName>
        <fullName evidence="1">Uncharacterized protein</fullName>
    </submittedName>
</protein>
<name>A0A6A5WQ61_9PLEO</name>
<gene>
    <name evidence="1" type="ORF">P154DRAFT_212843</name>
</gene>
<sequence length="192" mass="22657">MVWFLHFRKRFFSIVSATLTFDMFLHHVLLGTVLDLETRNDIWFHSDIPDLVFLMVSLLPSIEILSLRFANTWSSNRGLVDFRRISRCLVLEKLTTLYVYNVEFMVDAMCASPNKHKSTWHDISFLSCILSRTDSWHTMITALPHLSCILFEEQRAKLTRHYKYNVRMVRQRDGISVIHNLTGLITKPRQPR</sequence>
<dbReference type="EMBL" id="ML977593">
    <property type="protein sequence ID" value="KAF1999726.1"/>
    <property type="molecule type" value="Genomic_DNA"/>
</dbReference>
<reference evidence="1" key="1">
    <citation type="journal article" date="2020" name="Stud. Mycol.">
        <title>101 Dothideomycetes genomes: a test case for predicting lifestyles and emergence of pathogens.</title>
        <authorList>
            <person name="Haridas S."/>
            <person name="Albert R."/>
            <person name="Binder M."/>
            <person name="Bloem J."/>
            <person name="Labutti K."/>
            <person name="Salamov A."/>
            <person name="Andreopoulos B."/>
            <person name="Baker S."/>
            <person name="Barry K."/>
            <person name="Bills G."/>
            <person name="Bluhm B."/>
            <person name="Cannon C."/>
            <person name="Castanera R."/>
            <person name="Culley D."/>
            <person name="Daum C."/>
            <person name="Ezra D."/>
            <person name="Gonzalez J."/>
            <person name="Henrissat B."/>
            <person name="Kuo A."/>
            <person name="Liang C."/>
            <person name="Lipzen A."/>
            <person name="Lutzoni F."/>
            <person name="Magnuson J."/>
            <person name="Mondo S."/>
            <person name="Nolan M."/>
            <person name="Ohm R."/>
            <person name="Pangilinan J."/>
            <person name="Park H.-J."/>
            <person name="Ramirez L."/>
            <person name="Alfaro M."/>
            <person name="Sun H."/>
            <person name="Tritt A."/>
            <person name="Yoshinaga Y."/>
            <person name="Zwiers L.-H."/>
            <person name="Turgeon B."/>
            <person name="Goodwin S."/>
            <person name="Spatafora J."/>
            <person name="Crous P."/>
            <person name="Grigoriev I."/>
        </authorList>
    </citation>
    <scope>NUCLEOTIDE SEQUENCE</scope>
    <source>
        <strain evidence="1">CBS 123094</strain>
    </source>
</reference>
<proteinExistence type="predicted"/>
<keyword evidence="2" id="KW-1185">Reference proteome</keyword>
<evidence type="ECO:0000313" key="1">
    <source>
        <dbReference type="EMBL" id="KAF1999726.1"/>
    </source>
</evidence>
<dbReference type="Proteomes" id="UP000799779">
    <property type="component" value="Unassembled WGS sequence"/>
</dbReference>
<organism evidence="1 2">
    <name type="scientific">Amniculicola lignicola CBS 123094</name>
    <dbReference type="NCBI Taxonomy" id="1392246"/>
    <lineage>
        <taxon>Eukaryota</taxon>
        <taxon>Fungi</taxon>
        <taxon>Dikarya</taxon>
        <taxon>Ascomycota</taxon>
        <taxon>Pezizomycotina</taxon>
        <taxon>Dothideomycetes</taxon>
        <taxon>Pleosporomycetidae</taxon>
        <taxon>Pleosporales</taxon>
        <taxon>Amniculicolaceae</taxon>
        <taxon>Amniculicola</taxon>
    </lineage>
</organism>